<dbReference type="RefSeq" id="WP_107827768.1">
    <property type="nucleotide sequence ID" value="NZ_CP160205.1"/>
</dbReference>
<gene>
    <name evidence="2" type="ORF">C8P68_102690</name>
</gene>
<proteinExistence type="predicted"/>
<dbReference type="InterPro" id="IPR031837">
    <property type="entry name" value="DUF5071"/>
</dbReference>
<comment type="caution">
    <text evidence="2">The sequence shown here is derived from an EMBL/GenBank/DDBJ whole genome shotgun (WGS) entry which is preliminary data.</text>
</comment>
<evidence type="ECO:0000313" key="2">
    <source>
        <dbReference type="EMBL" id="PTQ99860.1"/>
    </source>
</evidence>
<accession>A0A2T5JDL5</accession>
<dbReference type="Gene3D" id="1.25.40.750">
    <property type="entry name" value="Domain of unknown function DUF5071"/>
    <property type="match status" value="1"/>
</dbReference>
<keyword evidence="3" id="KW-1185">Reference proteome</keyword>
<dbReference type="AlphaFoldDB" id="A0A2T5JDL5"/>
<protein>
    <submittedName>
        <fullName evidence="2">Uncharacterized protein DUF5071</fullName>
    </submittedName>
</protein>
<dbReference type="Pfam" id="PF16804">
    <property type="entry name" value="DUF5071"/>
    <property type="match status" value="1"/>
</dbReference>
<dbReference type="InterPro" id="IPR038692">
    <property type="entry name" value="Cthe_2751_sf"/>
</dbReference>
<organism evidence="2 3">
    <name type="scientific">Mucilaginibacter yixingensis</name>
    <dbReference type="NCBI Taxonomy" id="1295612"/>
    <lineage>
        <taxon>Bacteria</taxon>
        <taxon>Pseudomonadati</taxon>
        <taxon>Bacteroidota</taxon>
        <taxon>Sphingobacteriia</taxon>
        <taxon>Sphingobacteriales</taxon>
        <taxon>Sphingobacteriaceae</taxon>
        <taxon>Mucilaginibacter</taxon>
    </lineage>
</organism>
<reference evidence="2 3" key="1">
    <citation type="submission" date="2018-04" db="EMBL/GenBank/DDBJ databases">
        <title>Genomic Encyclopedia of Archaeal and Bacterial Type Strains, Phase II (KMG-II): from individual species to whole genera.</title>
        <authorList>
            <person name="Goeker M."/>
        </authorList>
    </citation>
    <scope>NUCLEOTIDE SEQUENCE [LARGE SCALE GENOMIC DNA]</scope>
    <source>
        <strain evidence="2 3">DSM 26809</strain>
    </source>
</reference>
<evidence type="ECO:0000313" key="3">
    <source>
        <dbReference type="Proteomes" id="UP000244168"/>
    </source>
</evidence>
<name>A0A2T5JDL5_9SPHI</name>
<sequence>MKDYVPQNKFDEKAIACLQSLPFEAVRNDVWELLEWLQDMNWPVAYDVAVYLAPHVNEIKDDLIKIFNTDDTLWQMWIICGLIGRSPIKPDAELLTIIRRIAEHPTKIEIEEEVDLVAKDVLEQFGGGA</sequence>
<feature type="domain" description="DUF5071" evidence="1">
    <location>
        <begin position="5"/>
        <end position="122"/>
    </location>
</feature>
<dbReference type="CDD" id="cd11743">
    <property type="entry name" value="Cthe_2751_like"/>
    <property type="match status" value="1"/>
</dbReference>
<dbReference type="EMBL" id="QAOQ01000002">
    <property type="protein sequence ID" value="PTQ99860.1"/>
    <property type="molecule type" value="Genomic_DNA"/>
</dbReference>
<dbReference type="OrthoDB" id="1846249at2"/>
<evidence type="ECO:0000259" key="1">
    <source>
        <dbReference type="Pfam" id="PF16804"/>
    </source>
</evidence>
<dbReference type="Proteomes" id="UP000244168">
    <property type="component" value="Unassembled WGS sequence"/>
</dbReference>